<dbReference type="SUPFAM" id="SSF160904">
    <property type="entry name" value="Jann2411-like"/>
    <property type="match status" value="1"/>
</dbReference>
<dbReference type="InterPro" id="IPR010852">
    <property type="entry name" value="ABATE"/>
</dbReference>
<gene>
    <name evidence="2" type="ORF">GCM10009539_73130</name>
</gene>
<dbReference type="RefSeq" id="WP_344653515.1">
    <property type="nucleotide sequence ID" value="NZ_BAAAGX010000033.1"/>
</dbReference>
<dbReference type="Pfam" id="PF11706">
    <property type="entry name" value="zf-CGNR"/>
    <property type="match status" value="1"/>
</dbReference>
<dbReference type="Proteomes" id="UP001500967">
    <property type="component" value="Unassembled WGS sequence"/>
</dbReference>
<sequence>MQLVVDFLNTLDERTFSRHGAQHEPSDRLEPGDAVALRTALRQALSGGEPDLAAFPLRLTGNLRLAADTGTPWLDTIVEAVAVSVATGDWKRLKLCAAPDCRWAFYDTSRNGRGRWCEMEVCGNRHKTRTYRERRQRAE</sequence>
<proteinExistence type="predicted"/>
<evidence type="ECO:0000313" key="3">
    <source>
        <dbReference type="Proteomes" id="UP001500967"/>
    </source>
</evidence>
<dbReference type="InterPro" id="IPR021005">
    <property type="entry name" value="Znf_CGNR"/>
</dbReference>
<evidence type="ECO:0000259" key="1">
    <source>
        <dbReference type="Pfam" id="PF11706"/>
    </source>
</evidence>
<name>A0ABP3ESG9_9ACTN</name>
<protein>
    <submittedName>
        <fullName evidence="2">CGNR zinc finger domain-containing protein</fullName>
    </submittedName>
</protein>
<keyword evidence="3" id="KW-1185">Reference proteome</keyword>
<dbReference type="Gene3D" id="1.10.3300.10">
    <property type="entry name" value="Jann2411-like domain"/>
    <property type="match status" value="1"/>
</dbReference>
<evidence type="ECO:0000313" key="2">
    <source>
        <dbReference type="EMBL" id="GAA0274746.1"/>
    </source>
</evidence>
<dbReference type="InterPro" id="IPR023286">
    <property type="entry name" value="ABATE_dom_sf"/>
</dbReference>
<dbReference type="EMBL" id="BAAAGX010000033">
    <property type="protein sequence ID" value="GAA0274746.1"/>
    <property type="molecule type" value="Genomic_DNA"/>
</dbReference>
<accession>A0ABP3ESG9</accession>
<organism evidence="2 3">
    <name type="scientific">Cryptosporangium japonicum</name>
    <dbReference type="NCBI Taxonomy" id="80872"/>
    <lineage>
        <taxon>Bacteria</taxon>
        <taxon>Bacillati</taxon>
        <taxon>Actinomycetota</taxon>
        <taxon>Actinomycetes</taxon>
        <taxon>Cryptosporangiales</taxon>
        <taxon>Cryptosporangiaceae</taxon>
        <taxon>Cryptosporangium</taxon>
    </lineage>
</organism>
<feature type="domain" description="Zinc finger CGNR" evidence="1">
    <location>
        <begin position="92"/>
        <end position="135"/>
    </location>
</feature>
<dbReference type="PANTHER" id="PTHR35525">
    <property type="entry name" value="BLL6575 PROTEIN"/>
    <property type="match status" value="1"/>
</dbReference>
<dbReference type="PANTHER" id="PTHR35525:SF3">
    <property type="entry name" value="BLL6575 PROTEIN"/>
    <property type="match status" value="1"/>
</dbReference>
<comment type="caution">
    <text evidence="2">The sequence shown here is derived from an EMBL/GenBank/DDBJ whole genome shotgun (WGS) entry which is preliminary data.</text>
</comment>
<reference evidence="3" key="1">
    <citation type="journal article" date="2019" name="Int. J. Syst. Evol. Microbiol.">
        <title>The Global Catalogue of Microorganisms (GCM) 10K type strain sequencing project: providing services to taxonomists for standard genome sequencing and annotation.</title>
        <authorList>
            <consortium name="The Broad Institute Genomics Platform"/>
            <consortium name="The Broad Institute Genome Sequencing Center for Infectious Disease"/>
            <person name="Wu L."/>
            <person name="Ma J."/>
        </authorList>
    </citation>
    <scope>NUCLEOTIDE SEQUENCE [LARGE SCALE GENOMIC DNA]</scope>
    <source>
        <strain evidence="3">JCM 10425</strain>
    </source>
</reference>